<evidence type="ECO:0000313" key="2">
    <source>
        <dbReference type="EMBL" id="NBD22632.1"/>
    </source>
</evidence>
<sequence length="253" mass="28311">MRFVRKVILYPTKVGKWGKNAMLGYPFGWMIAAGLFFLLLLVIACSPVVIRGHIKRVGDNDDAELRIRALLGIVNYQWKLPEMKMKGIGMELKRELTAENIGGSESKVNKSNVNAKSILQSIEWSHALLRHADDLLGWVQRTLGHIRVTEWKWTSAIGTGDAMWTAMLTGMAWSVKTTAVGVLSQLIRLETDPSMAVQPVYQAPHFSTEGKFTAKINFAYAIYAGFRISVKLKHAAKGMERGVVGWQRILLRG</sequence>
<evidence type="ECO:0000256" key="1">
    <source>
        <dbReference type="SAM" id="Phobius"/>
    </source>
</evidence>
<evidence type="ECO:0000313" key="3">
    <source>
        <dbReference type="Proteomes" id="UP000665561"/>
    </source>
</evidence>
<keyword evidence="1" id="KW-1133">Transmembrane helix</keyword>
<name>A0ABW9XJJ7_9BACL</name>
<dbReference type="RefSeq" id="WP_161740642.1">
    <property type="nucleotide sequence ID" value="NZ_JAAAMV010000001.1"/>
</dbReference>
<gene>
    <name evidence="2" type="ORF">GT019_01965</name>
</gene>
<keyword evidence="1" id="KW-0812">Transmembrane</keyword>
<reference evidence="2 3" key="1">
    <citation type="submission" date="2020-01" db="EMBL/GenBank/DDBJ databases">
        <title>Paenibacillus soybeanensis sp. nov. isolated from the nodules of soybean (Glycine max(L.) Merr).</title>
        <authorList>
            <person name="Wang H."/>
        </authorList>
    </citation>
    <scope>NUCLEOTIDE SEQUENCE [LARGE SCALE GENOMIC DNA]</scope>
    <source>
        <strain evidence="2 3">T1</strain>
    </source>
</reference>
<organism evidence="2 3">
    <name type="scientific">Paenibacillus glycinis</name>
    <dbReference type="NCBI Taxonomy" id="2697035"/>
    <lineage>
        <taxon>Bacteria</taxon>
        <taxon>Bacillati</taxon>
        <taxon>Bacillota</taxon>
        <taxon>Bacilli</taxon>
        <taxon>Bacillales</taxon>
        <taxon>Paenibacillaceae</taxon>
        <taxon>Paenibacillus</taxon>
    </lineage>
</organism>
<dbReference type="Proteomes" id="UP000665561">
    <property type="component" value="Unassembled WGS sequence"/>
</dbReference>
<keyword evidence="3" id="KW-1185">Reference proteome</keyword>
<proteinExistence type="predicted"/>
<keyword evidence="1" id="KW-0472">Membrane</keyword>
<comment type="caution">
    <text evidence="2">The sequence shown here is derived from an EMBL/GenBank/DDBJ whole genome shotgun (WGS) entry which is preliminary data.</text>
</comment>
<protein>
    <submittedName>
        <fullName evidence="2">DUF2953 domain-containing protein</fullName>
    </submittedName>
</protein>
<dbReference type="Pfam" id="PF11167">
    <property type="entry name" value="DUF2953"/>
    <property type="match status" value="1"/>
</dbReference>
<dbReference type="EMBL" id="JAAAMV010000001">
    <property type="protein sequence ID" value="NBD22632.1"/>
    <property type="molecule type" value="Genomic_DNA"/>
</dbReference>
<feature type="transmembrane region" description="Helical" evidence="1">
    <location>
        <begin position="27"/>
        <end position="50"/>
    </location>
</feature>
<dbReference type="InterPro" id="IPR021338">
    <property type="entry name" value="DUF2953"/>
</dbReference>
<accession>A0ABW9XJJ7</accession>